<comment type="subcellular location">
    <subcellularLocation>
        <location evidence="1 7">Cell membrane</location>
        <topology evidence="1 7">Multi-pass membrane protein</topology>
    </subcellularLocation>
</comment>
<feature type="transmembrane region" description="Helical" evidence="7">
    <location>
        <begin position="92"/>
        <end position="117"/>
    </location>
</feature>
<dbReference type="Proteomes" id="UP000683429">
    <property type="component" value="Chromosome"/>
</dbReference>
<evidence type="ECO:0000256" key="3">
    <source>
        <dbReference type="ARBA" id="ARBA00022475"/>
    </source>
</evidence>
<dbReference type="STRING" id="1333845.SAMN04487895_107231"/>
<dbReference type="AlphaFoldDB" id="A0A1H8PK43"/>
<accession>A0A1H8PK43</accession>
<dbReference type="PROSITE" id="PS50928">
    <property type="entry name" value="ABC_TM1"/>
    <property type="match status" value="1"/>
</dbReference>
<evidence type="ECO:0000313" key="12">
    <source>
        <dbReference type="Proteomes" id="UP000683429"/>
    </source>
</evidence>
<feature type="domain" description="ABC transmembrane type-1" evidence="8">
    <location>
        <begin position="57"/>
        <end position="238"/>
    </location>
</feature>
<reference evidence="9 12" key="2">
    <citation type="submission" date="2021-06" db="EMBL/GenBank/DDBJ databases">
        <title>Whole genome sequence of Paenibacillus sophorae DSM23020 for comparative genomics.</title>
        <authorList>
            <person name="Kim M.-J."/>
            <person name="Lee G."/>
            <person name="Shin J.-H."/>
        </authorList>
    </citation>
    <scope>NUCLEOTIDE SEQUENCE [LARGE SCALE GENOMIC DNA]</scope>
    <source>
        <strain evidence="9 12">DSM 23020</strain>
    </source>
</reference>
<evidence type="ECO:0000256" key="4">
    <source>
        <dbReference type="ARBA" id="ARBA00022692"/>
    </source>
</evidence>
<dbReference type="GO" id="GO:0005886">
    <property type="term" value="C:plasma membrane"/>
    <property type="evidence" value="ECO:0007669"/>
    <property type="project" value="UniProtKB-SubCell"/>
</dbReference>
<dbReference type="PANTHER" id="PTHR30151:SF20">
    <property type="entry name" value="ABC TRANSPORTER PERMEASE PROTEIN HI_0355-RELATED"/>
    <property type="match status" value="1"/>
</dbReference>
<evidence type="ECO:0000256" key="2">
    <source>
        <dbReference type="ARBA" id="ARBA00022448"/>
    </source>
</evidence>
<sequence length="253" mass="27851">MSSRWRQIWPPLVAVILFLALWQLSVSWFHVEKWILPAPIDVWHEAVANASSIEGHTLATLRLTMTGFPIGVAVGLAAAVLLHILPGARRALYPLLILSQNVPIIALGPLLVIWFGFGLLPKVILITLVCFFPVAVAGMGGLAQTDRMMLQFMKMAGATRWQIFSKLELPHALPSLFSGIKISAAYAVTGAVVAELIGSGEGLGYYMQLQKSAYRTDRMFIAIILIVLLSLLLFAAVALLEKWLVRWKPQRDA</sequence>
<gene>
    <name evidence="9" type="ORF">KP014_05065</name>
    <name evidence="10" type="ORF">SAMN04487895_107231</name>
</gene>
<feature type="transmembrane region" description="Helical" evidence="7">
    <location>
        <begin position="67"/>
        <end position="85"/>
    </location>
</feature>
<reference evidence="10 11" key="1">
    <citation type="submission" date="2016-10" db="EMBL/GenBank/DDBJ databases">
        <authorList>
            <person name="de Groot N.N."/>
        </authorList>
    </citation>
    <scope>NUCLEOTIDE SEQUENCE [LARGE SCALE GENOMIC DNA]</scope>
    <source>
        <strain evidence="10 11">CGMCC 1.10238</strain>
    </source>
</reference>
<dbReference type="CDD" id="cd06261">
    <property type="entry name" value="TM_PBP2"/>
    <property type="match status" value="1"/>
</dbReference>
<evidence type="ECO:0000256" key="6">
    <source>
        <dbReference type="ARBA" id="ARBA00023136"/>
    </source>
</evidence>
<feature type="transmembrane region" description="Helical" evidence="7">
    <location>
        <begin position="12"/>
        <end position="31"/>
    </location>
</feature>
<protein>
    <submittedName>
        <fullName evidence="9">ABC transporter permease</fullName>
    </submittedName>
    <submittedName>
        <fullName evidence="10">ABC-type nitrate/sulfonate/bicarbonate transport system, permease component</fullName>
    </submittedName>
</protein>
<comment type="similarity">
    <text evidence="7">Belongs to the binding-protein-dependent transport system permease family.</text>
</comment>
<keyword evidence="3" id="KW-1003">Cell membrane</keyword>
<dbReference type="Pfam" id="PF00528">
    <property type="entry name" value="BPD_transp_1"/>
    <property type="match status" value="1"/>
</dbReference>
<evidence type="ECO:0000256" key="1">
    <source>
        <dbReference type="ARBA" id="ARBA00004651"/>
    </source>
</evidence>
<keyword evidence="4 7" id="KW-0812">Transmembrane</keyword>
<dbReference type="Gene3D" id="1.10.3720.10">
    <property type="entry name" value="MetI-like"/>
    <property type="match status" value="1"/>
</dbReference>
<dbReference type="SUPFAM" id="SSF161098">
    <property type="entry name" value="MetI-like"/>
    <property type="match status" value="1"/>
</dbReference>
<dbReference type="InterPro" id="IPR035906">
    <property type="entry name" value="MetI-like_sf"/>
</dbReference>
<keyword evidence="2 7" id="KW-0813">Transport</keyword>
<dbReference type="OrthoDB" id="9804353at2"/>
<dbReference type="Proteomes" id="UP000198809">
    <property type="component" value="Unassembled WGS sequence"/>
</dbReference>
<evidence type="ECO:0000259" key="8">
    <source>
        <dbReference type="PROSITE" id="PS50928"/>
    </source>
</evidence>
<dbReference type="InterPro" id="IPR000515">
    <property type="entry name" value="MetI-like"/>
</dbReference>
<evidence type="ECO:0000313" key="11">
    <source>
        <dbReference type="Proteomes" id="UP000198809"/>
    </source>
</evidence>
<keyword evidence="12" id="KW-1185">Reference proteome</keyword>
<keyword evidence="5 7" id="KW-1133">Transmembrane helix</keyword>
<organism evidence="10 11">
    <name type="scientific">Paenibacillus sophorae</name>
    <dbReference type="NCBI Taxonomy" id="1333845"/>
    <lineage>
        <taxon>Bacteria</taxon>
        <taxon>Bacillati</taxon>
        <taxon>Bacillota</taxon>
        <taxon>Bacilli</taxon>
        <taxon>Bacillales</taxon>
        <taxon>Paenibacillaceae</taxon>
        <taxon>Paenibacillus</taxon>
    </lineage>
</organism>
<dbReference type="GO" id="GO:0055085">
    <property type="term" value="P:transmembrane transport"/>
    <property type="evidence" value="ECO:0007669"/>
    <property type="project" value="InterPro"/>
</dbReference>
<dbReference type="PANTHER" id="PTHR30151">
    <property type="entry name" value="ALKANE SULFONATE ABC TRANSPORTER-RELATED, MEMBRANE SUBUNIT"/>
    <property type="match status" value="1"/>
</dbReference>
<name>A0A1H8PK43_9BACL</name>
<feature type="transmembrane region" description="Helical" evidence="7">
    <location>
        <begin position="219"/>
        <end position="240"/>
    </location>
</feature>
<dbReference type="EMBL" id="CP076607">
    <property type="protein sequence ID" value="QWU16600.1"/>
    <property type="molecule type" value="Genomic_DNA"/>
</dbReference>
<feature type="transmembrane region" description="Helical" evidence="7">
    <location>
        <begin position="184"/>
        <end position="207"/>
    </location>
</feature>
<evidence type="ECO:0000256" key="7">
    <source>
        <dbReference type="RuleBase" id="RU363032"/>
    </source>
</evidence>
<feature type="transmembrane region" description="Helical" evidence="7">
    <location>
        <begin position="123"/>
        <end position="143"/>
    </location>
</feature>
<evidence type="ECO:0000313" key="10">
    <source>
        <dbReference type="EMBL" id="SEO42068.1"/>
    </source>
</evidence>
<dbReference type="RefSeq" id="WP_090834246.1">
    <property type="nucleotide sequence ID" value="NZ_CP076607.1"/>
</dbReference>
<proteinExistence type="inferred from homology"/>
<evidence type="ECO:0000256" key="5">
    <source>
        <dbReference type="ARBA" id="ARBA00022989"/>
    </source>
</evidence>
<dbReference type="EMBL" id="FODH01000007">
    <property type="protein sequence ID" value="SEO42068.1"/>
    <property type="molecule type" value="Genomic_DNA"/>
</dbReference>
<evidence type="ECO:0000313" key="9">
    <source>
        <dbReference type="EMBL" id="QWU16600.1"/>
    </source>
</evidence>
<keyword evidence="6 7" id="KW-0472">Membrane</keyword>